<evidence type="ECO:0000313" key="1">
    <source>
        <dbReference type="EMBL" id="GFO47611.1"/>
    </source>
</evidence>
<dbReference type="Proteomes" id="UP000735302">
    <property type="component" value="Unassembled WGS sequence"/>
</dbReference>
<comment type="caution">
    <text evidence="1">The sequence shown here is derived from an EMBL/GenBank/DDBJ whole genome shotgun (WGS) entry which is preliminary data.</text>
</comment>
<organism evidence="1 2">
    <name type="scientific">Plakobranchus ocellatus</name>
    <dbReference type="NCBI Taxonomy" id="259542"/>
    <lineage>
        <taxon>Eukaryota</taxon>
        <taxon>Metazoa</taxon>
        <taxon>Spiralia</taxon>
        <taxon>Lophotrochozoa</taxon>
        <taxon>Mollusca</taxon>
        <taxon>Gastropoda</taxon>
        <taxon>Heterobranchia</taxon>
        <taxon>Euthyneura</taxon>
        <taxon>Panpulmonata</taxon>
        <taxon>Sacoglossa</taxon>
        <taxon>Placobranchoidea</taxon>
        <taxon>Plakobranchidae</taxon>
        <taxon>Plakobranchus</taxon>
    </lineage>
</organism>
<dbReference type="EMBL" id="BLXT01008339">
    <property type="protein sequence ID" value="GFO47611.1"/>
    <property type="molecule type" value="Genomic_DNA"/>
</dbReference>
<keyword evidence="2" id="KW-1185">Reference proteome</keyword>
<dbReference type="AlphaFoldDB" id="A0AAV4DUU4"/>
<protein>
    <submittedName>
        <fullName evidence="1">Uncharacterized protein</fullName>
    </submittedName>
</protein>
<proteinExistence type="predicted"/>
<sequence>MSHTSLGSLKLQPTCGAPRKLEAAAHLPRATICFPTLAPHRFLCSVLRIPPCLRKGKCGFGTNFQTIQDASTHYLDPRLGINRLSKTDRIILCRLTILVIASFGPPGQQAHLTQFESVTKVSAA</sequence>
<accession>A0AAV4DUU4</accession>
<evidence type="ECO:0000313" key="2">
    <source>
        <dbReference type="Proteomes" id="UP000735302"/>
    </source>
</evidence>
<reference evidence="1 2" key="1">
    <citation type="journal article" date="2021" name="Elife">
        <title>Chloroplast acquisition without the gene transfer in kleptoplastic sea slugs, Plakobranchus ocellatus.</title>
        <authorList>
            <person name="Maeda T."/>
            <person name="Takahashi S."/>
            <person name="Yoshida T."/>
            <person name="Shimamura S."/>
            <person name="Takaki Y."/>
            <person name="Nagai Y."/>
            <person name="Toyoda A."/>
            <person name="Suzuki Y."/>
            <person name="Arimoto A."/>
            <person name="Ishii H."/>
            <person name="Satoh N."/>
            <person name="Nishiyama T."/>
            <person name="Hasebe M."/>
            <person name="Maruyama T."/>
            <person name="Minagawa J."/>
            <person name="Obokata J."/>
            <person name="Shigenobu S."/>
        </authorList>
    </citation>
    <scope>NUCLEOTIDE SEQUENCE [LARGE SCALE GENOMIC DNA]</scope>
</reference>
<name>A0AAV4DUU4_9GAST</name>
<gene>
    <name evidence="1" type="ORF">PoB_007411600</name>
</gene>